<keyword evidence="2" id="KW-0472">Membrane</keyword>
<feature type="transmembrane region" description="Helical" evidence="2">
    <location>
        <begin position="191"/>
        <end position="213"/>
    </location>
</feature>
<feature type="transmembrane region" description="Helical" evidence="2">
    <location>
        <begin position="12"/>
        <end position="28"/>
    </location>
</feature>
<feature type="domain" description="DUF7224" evidence="3">
    <location>
        <begin position="264"/>
        <end position="409"/>
    </location>
</feature>
<keyword evidence="2" id="KW-0812">Transmembrane</keyword>
<feature type="transmembrane region" description="Helical" evidence="2">
    <location>
        <begin position="126"/>
        <end position="144"/>
    </location>
</feature>
<evidence type="ECO:0000256" key="2">
    <source>
        <dbReference type="SAM" id="Phobius"/>
    </source>
</evidence>
<proteinExistence type="predicted"/>
<evidence type="ECO:0000256" key="1">
    <source>
        <dbReference type="SAM" id="MobiDB-lite"/>
    </source>
</evidence>
<evidence type="ECO:0000313" key="5">
    <source>
        <dbReference type="Proteomes" id="UP000318186"/>
    </source>
</evidence>
<feature type="transmembrane region" description="Helical" evidence="2">
    <location>
        <begin position="220"/>
        <end position="238"/>
    </location>
</feature>
<dbReference type="AlphaFoldDB" id="A0A561V1X7"/>
<dbReference type="EMBL" id="VIWW01000001">
    <property type="protein sequence ID" value="TWG05624.1"/>
    <property type="molecule type" value="Genomic_DNA"/>
</dbReference>
<gene>
    <name evidence="4" type="ORF">FHX80_114103</name>
</gene>
<sequence length="447" mass="48179">MNRFPFARHSGAIGLGAPTVALAIYFTAYQPMPFTGEDSIVVVSVALRVAALGIALVAAWDAGRLRQARITAAPSSRPLLRIFVDAMAPTLVLMIISWAASFLFVISYLGGPAPGFHDTVPMVRSLAIPFSAVAVGFLLGLSLPPVIARPLAVVITALWVFVAYTLGIPWLRAISGFDMSTPTYTDVVDRAYLMAPAILALGLLLGLVALSLLSRPALRAAAVVCCVLAGFGASYPLVSDAPRYADPTVPRTWATTCERTAPVICVPGEFADDIPALHRSAQHALPRLREVGFTPPRKLAFVSEDLPLARDTWRTFLQKPVTRHRSRAVYVSALVPTGLHDCPDLPDDYVYPGRGAASAWIGLTVGMSEAEAARSYGPSGVYRARWVRSLPKAKQYAWYKQQLSYLESCDEQVHEKARAGAKDENERGRALGPQLEDAADMAPGVDR</sequence>
<organism evidence="4 5">
    <name type="scientific">Streptomyces brevispora</name>
    <dbReference type="NCBI Taxonomy" id="887462"/>
    <lineage>
        <taxon>Bacteria</taxon>
        <taxon>Bacillati</taxon>
        <taxon>Actinomycetota</taxon>
        <taxon>Actinomycetes</taxon>
        <taxon>Kitasatosporales</taxon>
        <taxon>Streptomycetaceae</taxon>
        <taxon>Streptomyces</taxon>
    </lineage>
</organism>
<feature type="transmembrane region" description="Helical" evidence="2">
    <location>
        <begin position="40"/>
        <end position="61"/>
    </location>
</feature>
<dbReference type="Pfam" id="PF23866">
    <property type="entry name" value="DUF7224"/>
    <property type="match status" value="1"/>
</dbReference>
<evidence type="ECO:0000313" key="4">
    <source>
        <dbReference type="EMBL" id="TWG05624.1"/>
    </source>
</evidence>
<comment type="caution">
    <text evidence="4">The sequence shown here is derived from an EMBL/GenBank/DDBJ whole genome shotgun (WGS) entry which is preliminary data.</text>
</comment>
<feature type="region of interest" description="Disordered" evidence="1">
    <location>
        <begin position="414"/>
        <end position="447"/>
    </location>
</feature>
<dbReference type="InterPro" id="IPR055648">
    <property type="entry name" value="DUF7224"/>
</dbReference>
<reference evidence="4 5" key="1">
    <citation type="submission" date="2019-06" db="EMBL/GenBank/DDBJ databases">
        <title>Sequencing the genomes of 1000 actinobacteria strains.</title>
        <authorList>
            <person name="Klenk H.-P."/>
        </authorList>
    </citation>
    <scope>NUCLEOTIDE SEQUENCE [LARGE SCALE GENOMIC DNA]</scope>
    <source>
        <strain evidence="4 5">DSM 42059</strain>
    </source>
</reference>
<name>A0A561V1X7_9ACTN</name>
<accession>A0A561V1X7</accession>
<feature type="compositionally biased region" description="Basic and acidic residues" evidence="1">
    <location>
        <begin position="414"/>
        <end position="429"/>
    </location>
</feature>
<dbReference type="Proteomes" id="UP000318186">
    <property type="component" value="Unassembled WGS sequence"/>
</dbReference>
<feature type="transmembrane region" description="Helical" evidence="2">
    <location>
        <begin position="82"/>
        <end position="106"/>
    </location>
</feature>
<protein>
    <recommendedName>
        <fullName evidence="3">DUF7224 domain-containing protein</fullName>
    </recommendedName>
</protein>
<feature type="transmembrane region" description="Helical" evidence="2">
    <location>
        <begin position="151"/>
        <end position="171"/>
    </location>
</feature>
<keyword evidence="2" id="KW-1133">Transmembrane helix</keyword>
<evidence type="ECO:0000259" key="3">
    <source>
        <dbReference type="Pfam" id="PF23866"/>
    </source>
</evidence>